<dbReference type="Gene3D" id="1.10.4010.10">
    <property type="entry name" value="Type II deoxyuridine triphosphatase"/>
    <property type="match status" value="1"/>
</dbReference>
<dbReference type="AlphaFoldDB" id="A0A8J2YJE6"/>
<evidence type="ECO:0000313" key="1">
    <source>
        <dbReference type="EMBL" id="GGE47857.1"/>
    </source>
</evidence>
<dbReference type="EMBL" id="BMIR01000014">
    <property type="protein sequence ID" value="GGE47857.1"/>
    <property type="molecule type" value="Genomic_DNA"/>
</dbReference>
<dbReference type="InterPro" id="IPR016947">
    <property type="entry name" value="UCP030140"/>
</dbReference>
<evidence type="ECO:0008006" key="3">
    <source>
        <dbReference type="Google" id="ProtNLM"/>
    </source>
</evidence>
<keyword evidence="2" id="KW-1185">Reference proteome</keyword>
<evidence type="ECO:0000313" key="2">
    <source>
        <dbReference type="Proteomes" id="UP000628775"/>
    </source>
</evidence>
<protein>
    <recommendedName>
        <fullName evidence="3">dUTPase</fullName>
    </recommendedName>
</protein>
<reference evidence="1" key="1">
    <citation type="journal article" date="2014" name="Int. J. Syst. Evol. Microbiol.">
        <title>Complete genome sequence of Corynebacterium casei LMG S-19264T (=DSM 44701T), isolated from a smear-ripened cheese.</title>
        <authorList>
            <consortium name="US DOE Joint Genome Institute (JGI-PGF)"/>
            <person name="Walter F."/>
            <person name="Albersmeier A."/>
            <person name="Kalinowski J."/>
            <person name="Ruckert C."/>
        </authorList>
    </citation>
    <scope>NUCLEOTIDE SEQUENCE</scope>
    <source>
        <strain evidence="1">CGMCC 1.15371</strain>
    </source>
</reference>
<dbReference type="Pfam" id="PF08761">
    <property type="entry name" value="dUTPase_2"/>
    <property type="match status" value="2"/>
</dbReference>
<organism evidence="1 2">
    <name type="scientific">Pullulanibacillus camelliae</name>
    <dbReference type="NCBI Taxonomy" id="1707096"/>
    <lineage>
        <taxon>Bacteria</taxon>
        <taxon>Bacillati</taxon>
        <taxon>Bacillota</taxon>
        <taxon>Bacilli</taxon>
        <taxon>Bacillales</taxon>
        <taxon>Sporolactobacillaceae</taxon>
        <taxon>Pullulanibacillus</taxon>
    </lineage>
</organism>
<reference evidence="1" key="2">
    <citation type="submission" date="2020-09" db="EMBL/GenBank/DDBJ databases">
        <authorList>
            <person name="Sun Q."/>
            <person name="Zhou Y."/>
        </authorList>
    </citation>
    <scope>NUCLEOTIDE SEQUENCE</scope>
    <source>
        <strain evidence="1">CGMCC 1.15371</strain>
    </source>
</reference>
<comment type="caution">
    <text evidence="1">The sequence shown here is derived from an EMBL/GenBank/DDBJ whole genome shotgun (WGS) entry which is preliminary data.</text>
</comment>
<proteinExistence type="predicted"/>
<dbReference type="PIRSF" id="PIRSF030140">
    <property type="entry name" value="UCP030140"/>
    <property type="match status" value="1"/>
</dbReference>
<sequence length="184" mass="21986">MNLAELYEIQRGLDDHIEQEHPRQEGEDRLADKILALQTELGECANEWRGFKFWRKDREPRINHTEIYFVNGENEHGPRQKLTNPLLEEYADCLHFGLSIGNEMDTDIEKNFPIRTERDIREQFKMLYHFISELTFIAEDCSFYEKLMSWLLGLGGMFGFTWDQVEEAYMQKNKLNHQRQESGY</sequence>
<dbReference type="InterPro" id="IPR014871">
    <property type="entry name" value="dUTPase/dCTP_pyrophosphatase"/>
</dbReference>
<dbReference type="CDD" id="cd11527">
    <property type="entry name" value="NTP-PPase_dUTPase"/>
    <property type="match status" value="1"/>
</dbReference>
<dbReference type="RefSeq" id="WP_188695425.1">
    <property type="nucleotide sequence ID" value="NZ_BMIR01000014.1"/>
</dbReference>
<gene>
    <name evidence="1" type="ORF">GCM10011391_28270</name>
</gene>
<accession>A0A8J2YJE6</accession>
<dbReference type="Proteomes" id="UP000628775">
    <property type="component" value="Unassembled WGS sequence"/>
</dbReference>
<dbReference type="SUPFAM" id="SSF101386">
    <property type="entry name" value="all-alpha NTP pyrophosphatases"/>
    <property type="match status" value="1"/>
</dbReference>
<name>A0A8J2YJE6_9BACL</name>